<dbReference type="EMBL" id="UAUU01000011">
    <property type="protein sequence ID" value="SPZ93129.1"/>
    <property type="molecule type" value="Genomic_DNA"/>
</dbReference>
<dbReference type="RefSeq" id="WP_070565569.1">
    <property type="nucleotide sequence ID" value="NZ_CP068086.1"/>
</dbReference>
<dbReference type="PROSITE" id="PS51257">
    <property type="entry name" value="PROKAR_LIPOPROTEIN"/>
    <property type="match status" value="1"/>
</dbReference>
<sequence>MRSIHVLIPLLSCQVFIGCGQPNVASPKAQVLDSVAADLARTDGSQFINPAGMTVKSRILLPEGFKRANYRTEEFGNFLENLPLYPIDREVHYYNGKIKPRNNIYNSVVKLDIGKRDLHQCADAVMRLRADYLYQQKRYKDIKFNFLSDGKPRTFTNYAKGDYAYPTYWKYLEYIFAYANTASLHDELPRVKTTQEVKIGDTFIQKGSPIGHAIIVVDLAKDSTGKTIVLLAQSYMPAQEIQILNNWNNSKLSPWYDIDQDIIKTPEWTFYPKNLKTWE</sequence>
<accession>A0A2X2LIQ7</accession>
<dbReference type="Proteomes" id="UP000251241">
    <property type="component" value="Unassembled WGS sequence"/>
</dbReference>
<evidence type="ECO:0008006" key="5">
    <source>
        <dbReference type="Google" id="ProtNLM"/>
    </source>
</evidence>
<evidence type="ECO:0000313" key="4">
    <source>
        <dbReference type="Proteomes" id="UP000432350"/>
    </source>
</evidence>
<dbReference type="Pfam" id="PF16138">
    <property type="entry name" value="DUF4846"/>
    <property type="match status" value="1"/>
</dbReference>
<dbReference type="EMBL" id="CABWMV010000028">
    <property type="protein sequence ID" value="VXD07944.1"/>
    <property type="molecule type" value="Genomic_DNA"/>
</dbReference>
<accession>A0A654DU14</accession>
<reference evidence="2 4" key="2">
    <citation type="submission" date="2019-10" db="EMBL/GenBank/DDBJ databases">
        <authorList>
            <person name="Karimi E."/>
        </authorList>
    </citation>
    <scope>NUCLEOTIDE SEQUENCE [LARGE SCALE GENOMIC DNA]</scope>
    <source>
        <strain evidence="2">Sphingobacterium sp. 8BC</strain>
    </source>
</reference>
<evidence type="ECO:0000313" key="1">
    <source>
        <dbReference type="EMBL" id="SPZ93129.1"/>
    </source>
</evidence>
<dbReference type="GeneID" id="97179923"/>
<evidence type="ECO:0000313" key="3">
    <source>
        <dbReference type="Proteomes" id="UP000251241"/>
    </source>
</evidence>
<evidence type="ECO:0000313" key="2">
    <source>
        <dbReference type="EMBL" id="VXD07944.1"/>
    </source>
</evidence>
<dbReference type="AlphaFoldDB" id="A0A2X2LIQ7"/>
<reference evidence="1 3" key="1">
    <citation type="submission" date="2018-06" db="EMBL/GenBank/DDBJ databases">
        <authorList>
            <consortium name="Pathogen Informatics"/>
            <person name="Doyle S."/>
        </authorList>
    </citation>
    <scope>NUCLEOTIDE SEQUENCE [LARGE SCALE GENOMIC DNA]</scope>
    <source>
        <strain evidence="1 3">NCTC11343</strain>
    </source>
</reference>
<proteinExistence type="predicted"/>
<gene>
    <name evidence="1" type="ORF">NCTC11343_05066</name>
    <name evidence="2" type="ORF">SPHINGO8BC_90158</name>
</gene>
<dbReference type="Proteomes" id="UP000432350">
    <property type="component" value="Unassembled WGS sequence"/>
</dbReference>
<name>A0A2X2LIQ7_SPHMU</name>
<protein>
    <recommendedName>
        <fullName evidence="5">DUF4846 domain-containing protein</fullName>
    </recommendedName>
</protein>
<organism evidence="1 3">
    <name type="scientific">Sphingobacterium multivorum</name>
    <dbReference type="NCBI Taxonomy" id="28454"/>
    <lineage>
        <taxon>Bacteria</taxon>
        <taxon>Pseudomonadati</taxon>
        <taxon>Bacteroidota</taxon>
        <taxon>Sphingobacteriia</taxon>
        <taxon>Sphingobacteriales</taxon>
        <taxon>Sphingobacteriaceae</taxon>
        <taxon>Sphingobacterium</taxon>
    </lineage>
</organism>
<dbReference type="InterPro" id="IPR032315">
    <property type="entry name" value="DUF4846"/>
</dbReference>